<protein>
    <submittedName>
        <fullName evidence="2">Uncharacterized protein LOC104768131</fullName>
    </submittedName>
</protein>
<dbReference type="Proteomes" id="UP000694864">
    <property type="component" value="Chromosome 19"/>
</dbReference>
<keyword evidence="1" id="KW-1185">Reference proteome</keyword>
<proteinExistence type="predicted"/>
<name>A0ABM0XSG9_CAMSA</name>
<dbReference type="Pfam" id="PF14223">
    <property type="entry name" value="Retrotran_gag_2"/>
    <property type="match status" value="1"/>
</dbReference>
<sequence>MSTSDNTSPSTGEVIFTNTNTLFNVNTSNVTKLHDTNYLMWSLQIHALIDGYELSGYLDGSLPPPPTTVTTNATTKPNPDFTFWERQDRLFYSALLGAITTSVQPLMSRATTTAEAWTTLADTFAKPSRNHFKQIKDQIKTWTKGNKSVAEYVRGLTVRFDELAILGKPMDHEDQIQKILAGLPDDYKPVVDQIENKDSPPTITEVHERLRNREVTL</sequence>
<evidence type="ECO:0000313" key="1">
    <source>
        <dbReference type="Proteomes" id="UP000694864"/>
    </source>
</evidence>
<dbReference type="RefSeq" id="XP_010490364.1">
    <property type="nucleotide sequence ID" value="XM_010492062.1"/>
</dbReference>
<reference evidence="2" key="2">
    <citation type="submission" date="2025-08" db="UniProtKB">
        <authorList>
            <consortium name="RefSeq"/>
        </authorList>
    </citation>
    <scope>IDENTIFICATION</scope>
    <source>
        <tissue evidence="2">Leaf</tissue>
    </source>
</reference>
<evidence type="ECO:0000313" key="2">
    <source>
        <dbReference type="RefSeq" id="XP_010490364.1"/>
    </source>
</evidence>
<gene>
    <name evidence="2" type="primary">LOC104768131</name>
</gene>
<organism evidence="1 2">
    <name type="scientific">Camelina sativa</name>
    <name type="common">False flax</name>
    <name type="synonym">Myagrum sativum</name>
    <dbReference type="NCBI Taxonomy" id="90675"/>
    <lineage>
        <taxon>Eukaryota</taxon>
        <taxon>Viridiplantae</taxon>
        <taxon>Streptophyta</taxon>
        <taxon>Embryophyta</taxon>
        <taxon>Tracheophyta</taxon>
        <taxon>Spermatophyta</taxon>
        <taxon>Magnoliopsida</taxon>
        <taxon>eudicotyledons</taxon>
        <taxon>Gunneridae</taxon>
        <taxon>Pentapetalae</taxon>
        <taxon>rosids</taxon>
        <taxon>malvids</taxon>
        <taxon>Brassicales</taxon>
        <taxon>Brassicaceae</taxon>
        <taxon>Camelineae</taxon>
        <taxon>Camelina</taxon>
    </lineage>
</organism>
<dbReference type="PANTHER" id="PTHR47481">
    <property type="match status" value="1"/>
</dbReference>
<dbReference type="PANTHER" id="PTHR47481:SF22">
    <property type="entry name" value="RETROTRANSPOSON GAG DOMAIN-CONTAINING PROTEIN"/>
    <property type="match status" value="1"/>
</dbReference>
<reference evidence="1" key="1">
    <citation type="journal article" date="2014" name="Nat. Commun.">
        <title>The emerging biofuel crop Camelina sativa retains a highly undifferentiated hexaploid genome structure.</title>
        <authorList>
            <person name="Kagale S."/>
            <person name="Koh C."/>
            <person name="Nixon J."/>
            <person name="Bollina V."/>
            <person name="Clarke W.E."/>
            <person name="Tuteja R."/>
            <person name="Spillane C."/>
            <person name="Robinson S.J."/>
            <person name="Links M.G."/>
            <person name="Clarke C."/>
            <person name="Higgins E.E."/>
            <person name="Huebert T."/>
            <person name="Sharpe A.G."/>
            <person name="Parkin I.A."/>
        </authorList>
    </citation>
    <scope>NUCLEOTIDE SEQUENCE [LARGE SCALE GENOMIC DNA]</scope>
    <source>
        <strain evidence="1">cv. DH55</strain>
    </source>
</reference>
<dbReference type="GeneID" id="104768131"/>
<accession>A0ABM0XSG9</accession>